<proteinExistence type="predicted"/>
<dbReference type="InterPro" id="IPR043128">
    <property type="entry name" value="Rev_trsase/Diguanyl_cyclase"/>
</dbReference>
<organism evidence="2 3">
    <name type="scientific">Eisenbergiella porci</name>
    <dbReference type="NCBI Taxonomy" id="2652274"/>
    <lineage>
        <taxon>Bacteria</taxon>
        <taxon>Bacillati</taxon>
        <taxon>Bacillota</taxon>
        <taxon>Clostridia</taxon>
        <taxon>Lachnospirales</taxon>
        <taxon>Lachnospiraceae</taxon>
        <taxon>Eisenbergiella</taxon>
    </lineage>
</organism>
<dbReference type="InterPro" id="IPR052163">
    <property type="entry name" value="DGC-Regulatory_Protein"/>
</dbReference>
<comment type="caution">
    <text evidence="2">The sequence shown here is derived from an EMBL/GenBank/DDBJ whole genome shotgun (WGS) entry which is preliminary data.</text>
</comment>
<dbReference type="EMBL" id="VUMI01000015">
    <property type="protein sequence ID" value="MSS88793.1"/>
    <property type="molecule type" value="Genomic_DNA"/>
</dbReference>
<evidence type="ECO:0000313" key="3">
    <source>
        <dbReference type="Proteomes" id="UP000436047"/>
    </source>
</evidence>
<dbReference type="Pfam" id="PF00990">
    <property type="entry name" value="GGDEF"/>
    <property type="match status" value="1"/>
</dbReference>
<gene>
    <name evidence="2" type="ORF">FYJ45_10920</name>
</gene>
<evidence type="ECO:0000313" key="2">
    <source>
        <dbReference type="EMBL" id="MSS88793.1"/>
    </source>
</evidence>
<dbReference type="PROSITE" id="PS50887">
    <property type="entry name" value="GGDEF"/>
    <property type="match status" value="1"/>
</dbReference>
<sequence>MQHLKLGMEQGIPPLSVSIGISRRPEDGRQFVDLFNAADRAMYEAKRKGKNCYCFSRPYGTRTDR</sequence>
<dbReference type="RefSeq" id="WP_235930764.1">
    <property type="nucleotide sequence ID" value="NZ_JAXDZL010000210.1"/>
</dbReference>
<evidence type="ECO:0000259" key="1">
    <source>
        <dbReference type="PROSITE" id="PS50887"/>
    </source>
</evidence>
<name>A0A6N7WDM6_9FIRM</name>
<accession>A0A6N7WDM6</accession>
<dbReference type="Proteomes" id="UP000436047">
    <property type="component" value="Unassembled WGS sequence"/>
</dbReference>
<dbReference type="AlphaFoldDB" id="A0A6N7WDM6"/>
<dbReference type="Gene3D" id="3.30.70.270">
    <property type="match status" value="1"/>
</dbReference>
<dbReference type="InterPro" id="IPR000160">
    <property type="entry name" value="GGDEF_dom"/>
</dbReference>
<dbReference type="PANTHER" id="PTHR46663">
    <property type="entry name" value="DIGUANYLATE CYCLASE DGCT-RELATED"/>
    <property type="match status" value="1"/>
</dbReference>
<reference evidence="2 3" key="1">
    <citation type="submission" date="2019-08" db="EMBL/GenBank/DDBJ databases">
        <title>In-depth cultivation of the pig gut microbiome towards novel bacterial diversity and tailored functional studies.</title>
        <authorList>
            <person name="Wylensek D."/>
            <person name="Hitch T.C.A."/>
            <person name="Clavel T."/>
        </authorList>
    </citation>
    <scope>NUCLEOTIDE SEQUENCE [LARGE SCALE GENOMIC DNA]</scope>
    <source>
        <strain evidence="2 3">WCA-389-WT-23B</strain>
    </source>
</reference>
<dbReference type="InterPro" id="IPR029787">
    <property type="entry name" value="Nucleotide_cyclase"/>
</dbReference>
<dbReference type="PANTHER" id="PTHR46663:SF2">
    <property type="entry name" value="GGDEF DOMAIN-CONTAINING PROTEIN"/>
    <property type="match status" value="1"/>
</dbReference>
<feature type="domain" description="GGDEF" evidence="1">
    <location>
        <begin position="1"/>
        <end position="58"/>
    </location>
</feature>
<dbReference type="GeneID" id="86053568"/>
<protein>
    <submittedName>
        <fullName evidence="2">Diguanylate cyclase</fullName>
    </submittedName>
</protein>
<dbReference type="SUPFAM" id="SSF55073">
    <property type="entry name" value="Nucleotide cyclase"/>
    <property type="match status" value="1"/>
</dbReference>
<keyword evidence="3" id="KW-1185">Reference proteome</keyword>